<dbReference type="PROSITE" id="PS51168">
    <property type="entry name" value="CHORISMATE_MUT_2"/>
    <property type="match status" value="1"/>
</dbReference>
<evidence type="ECO:0000259" key="12">
    <source>
        <dbReference type="PROSITE" id="PS51168"/>
    </source>
</evidence>
<evidence type="ECO:0000256" key="5">
    <source>
        <dbReference type="ARBA" id="ARBA00022679"/>
    </source>
</evidence>
<dbReference type="InterPro" id="IPR027417">
    <property type="entry name" value="P-loop_NTPase"/>
</dbReference>
<dbReference type="InterPro" id="IPR031322">
    <property type="entry name" value="Shikimate/glucono_kinase"/>
</dbReference>
<evidence type="ECO:0000256" key="8">
    <source>
        <dbReference type="ARBA" id="ARBA00022840"/>
    </source>
</evidence>
<evidence type="ECO:0000313" key="14">
    <source>
        <dbReference type="Proteomes" id="UP000789719"/>
    </source>
</evidence>
<dbReference type="CDD" id="cd00464">
    <property type="entry name" value="SK"/>
    <property type="match status" value="1"/>
</dbReference>
<feature type="binding site" evidence="11">
    <location>
        <position position="56"/>
    </location>
    <ligand>
        <name>substrate</name>
    </ligand>
</feature>
<dbReference type="EMBL" id="CAKKNT010000003">
    <property type="protein sequence ID" value="CAH0417955.1"/>
    <property type="molecule type" value="Genomic_DNA"/>
</dbReference>
<dbReference type="Gene3D" id="1.20.59.10">
    <property type="entry name" value="Chorismate mutase"/>
    <property type="match status" value="1"/>
</dbReference>
<keyword evidence="9 11" id="KW-0057">Aromatic amino acid biosynthesis</keyword>
<name>A0ABM8Z9H3_9LACO</name>
<dbReference type="PANTHER" id="PTHR21087:SF16">
    <property type="entry name" value="SHIKIMATE KINASE 1, CHLOROPLASTIC"/>
    <property type="match status" value="1"/>
</dbReference>
<feature type="binding site" evidence="11">
    <location>
        <position position="137"/>
    </location>
    <ligand>
        <name>substrate</name>
    </ligand>
</feature>
<dbReference type="PRINTS" id="PR01100">
    <property type="entry name" value="SHIKIMTKNASE"/>
</dbReference>
<dbReference type="InterPro" id="IPR023000">
    <property type="entry name" value="Shikimate_kinase_CS"/>
</dbReference>
<gene>
    <name evidence="13" type="primary">aroK_2</name>
    <name evidence="11" type="synonym">aroK</name>
    <name evidence="13" type="ORF">WGH24286_00371</name>
</gene>
<keyword evidence="4 11" id="KW-0028">Amino-acid biosynthesis</keyword>
<dbReference type="RefSeq" id="WP_230098064.1">
    <property type="nucleotide sequence ID" value="NZ_CAKKNT010000003.1"/>
</dbReference>
<comment type="cofactor">
    <cofactor evidence="11">
        <name>Mg(2+)</name>
        <dbReference type="ChEBI" id="CHEBI:18420"/>
    </cofactor>
    <text evidence="11">Binds 1 Mg(2+) ion per subunit.</text>
</comment>
<keyword evidence="8 11" id="KW-0067">ATP-binding</keyword>
<feature type="binding site" evidence="11">
    <location>
        <begin position="10"/>
        <end position="15"/>
    </location>
    <ligand>
        <name>ATP</name>
        <dbReference type="ChEBI" id="CHEBI:30616"/>
    </ligand>
</feature>
<comment type="caution">
    <text evidence="13">The sequence shown here is derived from an EMBL/GenBank/DDBJ whole genome shotgun (WGS) entry which is preliminary data.</text>
</comment>
<dbReference type="HAMAP" id="MF_00109">
    <property type="entry name" value="Shikimate_kinase"/>
    <property type="match status" value="1"/>
</dbReference>
<dbReference type="SUPFAM" id="SSF52540">
    <property type="entry name" value="P-loop containing nucleoside triphosphate hydrolases"/>
    <property type="match status" value="1"/>
</dbReference>
<dbReference type="PANTHER" id="PTHR21087">
    <property type="entry name" value="SHIKIMATE KINASE"/>
    <property type="match status" value="1"/>
</dbReference>
<proteinExistence type="inferred from homology"/>
<dbReference type="InterPro" id="IPR036263">
    <property type="entry name" value="Chorismate_II_sf"/>
</dbReference>
<protein>
    <recommendedName>
        <fullName evidence="3 11">Shikimate kinase</fullName>
        <shortName evidence="11">SK</shortName>
        <ecNumber evidence="3 11">2.7.1.71</ecNumber>
    </recommendedName>
</protein>
<keyword evidence="7 11" id="KW-0418">Kinase</keyword>
<comment type="function">
    <text evidence="11">Catalyzes the specific phosphorylation of the 3-hydroxyl group of shikimic acid using ATP as a cosubstrate.</text>
</comment>
<keyword evidence="6 11" id="KW-0547">Nucleotide-binding</keyword>
<evidence type="ECO:0000256" key="7">
    <source>
        <dbReference type="ARBA" id="ARBA00022777"/>
    </source>
</evidence>
<keyword evidence="14" id="KW-1185">Reference proteome</keyword>
<dbReference type="GO" id="GO:0004765">
    <property type="term" value="F:shikimate kinase activity"/>
    <property type="evidence" value="ECO:0007669"/>
    <property type="project" value="UniProtKB-EC"/>
</dbReference>
<feature type="domain" description="Chorismate mutase" evidence="12">
    <location>
        <begin position="167"/>
        <end position="257"/>
    </location>
</feature>
<comment type="catalytic activity">
    <reaction evidence="10 11">
        <text>shikimate + ATP = 3-phosphoshikimate + ADP + H(+)</text>
        <dbReference type="Rhea" id="RHEA:13121"/>
        <dbReference type="ChEBI" id="CHEBI:15378"/>
        <dbReference type="ChEBI" id="CHEBI:30616"/>
        <dbReference type="ChEBI" id="CHEBI:36208"/>
        <dbReference type="ChEBI" id="CHEBI:145989"/>
        <dbReference type="ChEBI" id="CHEBI:456216"/>
        <dbReference type="EC" id="2.7.1.71"/>
    </reaction>
</comment>
<evidence type="ECO:0000313" key="13">
    <source>
        <dbReference type="EMBL" id="CAH0417955.1"/>
    </source>
</evidence>
<dbReference type="SMART" id="SM00830">
    <property type="entry name" value="CM_2"/>
    <property type="match status" value="1"/>
</dbReference>
<dbReference type="EC" id="2.7.1.71" evidence="3 11"/>
<keyword evidence="5 11" id="KW-0808">Transferase</keyword>
<dbReference type="Proteomes" id="UP000789719">
    <property type="component" value="Unassembled WGS sequence"/>
</dbReference>
<evidence type="ECO:0000256" key="3">
    <source>
        <dbReference type="ARBA" id="ARBA00012154"/>
    </source>
</evidence>
<keyword evidence="11" id="KW-0479">Metal-binding</keyword>
<reference evidence="13 14" key="1">
    <citation type="submission" date="2021-11" db="EMBL/GenBank/DDBJ databases">
        <authorList>
            <person name="Depoorter E."/>
        </authorList>
    </citation>
    <scope>NUCLEOTIDE SEQUENCE [LARGE SCALE GENOMIC DNA]</scope>
    <source>
        <strain evidence="13 14">LMG 24286</strain>
    </source>
</reference>
<dbReference type="Gene3D" id="3.40.50.300">
    <property type="entry name" value="P-loop containing nucleotide triphosphate hydrolases"/>
    <property type="match status" value="1"/>
</dbReference>
<feature type="binding site" evidence="11">
    <location>
        <position position="119"/>
    </location>
    <ligand>
        <name>ATP</name>
        <dbReference type="ChEBI" id="CHEBI:30616"/>
    </ligand>
</feature>
<comment type="subcellular location">
    <subcellularLocation>
        <location evidence="11">Cytoplasm</location>
    </subcellularLocation>
</comment>
<accession>A0ABM8Z9H3</accession>
<dbReference type="InterPro" id="IPR002701">
    <property type="entry name" value="CM_II_prokaryot"/>
</dbReference>
<keyword evidence="11" id="KW-0963">Cytoplasm</keyword>
<evidence type="ECO:0000256" key="11">
    <source>
        <dbReference type="HAMAP-Rule" id="MF_00109"/>
    </source>
</evidence>
<comment type="caution">
    <text evidence="11">Lacks conserved residue(s) required for the propagation of feature annotation.</text>
</comment>
<dbReference type="Pfam" id="PF01202">
    <property type="entry name" value="SKI"/>
    <property type="match status" value="1"/>
</dbReference>
<organism evidence="13 14">
    <name type="scientific">Periweissella ghanensis</name>
    <dbReference type="NCBI Taxonomy" id="467997"/>
    <lineage>
        <taxon>Bacteria</taxon>
        <taxon>Bacillati</taxon>
        <taxon>Bacillota</taxon>
        <taxon>Bacilli</taxon>
        <taxon>Lactobacillales</taxon>
        <taxon>Lactobacillaceae</taxon>
        <taxon>Periweissella</taxon>
    </lineage>
</organism>
<feature type="binding site" evidence="11">
    <location>
        <position position="78"/>
    </location>
    <ligand>
        <name>substrate</name>
    </ligand>
</feature>
<dbReference type="PROSITE" id="PS01128">
    <property type="entry name" value="SHIKIMATE_KINASE"/>
    <property type="match status" value="1"/>
</dbReference>
<evidence type="ECO:0000256" key="9">
    <source>
        <dbReference type="ARBA" id="ARBA00023141"/>
    </source>
</evidence>
<dbReference type="InterPro" id="IPR000623">
    <property type="entry name" value="Shikimate_kinase/TSH1"/>
</dbReference>
<feature type="binding site" evidence="11">
    <location>
        <position position="14"/>
    </location>
    <ligand>
        <name>Mg(2+)</name>
        <dbReference type="ChEBI" id="CHEBI:18420"/>
    </ligand>
</feature>
<dbReference type="Pfam" id="PF01817">
    <property type="entry name" value="CM_2"/>
    <property type="match status" value="1"/>
</dbReference>
<evidence type="ECO:0000256" key="2">
    <source>
        <dbReference type="ARBA" id="ARBA00006997"/>
    </source>
</evidence>
<evidence type="ECO:0000256" key="6">
    <source>
        <dbReference type="ARBA" id="ARBA00022741"/>
    </source>
</evidence>
<comment type="similarity">
    <text evidence="2 11">Belongs to the shikimate kinase family.</text>
</comment>
<dbReference type="SUPFAM" id="SSF48600">
    <property type="entry name" value="Chorismate mutase II"/>
    <property type="match status" value="1"/>
</dbReference>
<comment type="pathway">
    <text evidence="1 11">Metabolic intermediate biosynthesis; chorismate biosynthesis; chorismate from D-erythrose 4-phosphate and phosphoenolpyruvate: step 5/7.</text>
</comment>
<feature type="binding site" evidence="11">
    <location>
        <position position="32"/>
    </location>
    <ligand>
        <name>substrate</name>
    </ligand>
</feature>
<evidence type="ECO:0000256" key="4">
    <source>
        <dbReference type="ARBA" id="ARBA00022605"/>
    </source>
</evidence>
<evidence type="ECO:0000256" key="1">
    <source>
        <dbReference type="ARBA" id="ARBA00004842"/>
    </source>
</evidence>
<comment type="subunit">
    <text evidence="11">Monomer.</text>
</comment>
<keyword evidence="11" id="KW-0460">Magnesium</keyword>
<sequence>MKIILVGFMGVGKTTIGQQLATQMDEPFIDLDARIAEHIGQTTAEFFNHAGEARFRTVEFTLLAEVLDQDAFILSTGGGVLEQAESQALIQNSDAHVIWLDSTFANNVSRLLGTDAADRPLLLNNNIVTLEALWHHRQPAFAAVANEHIVTDFKTPAQISAEITAKIQQDSVLAFERSQIDALDNEILQALTARMAVVNRIGEIKAQHKLPIVQNGRMTTAKADIMARFGTALPAKLINEYLQLVTRTAIEHQQNMPQFGMH</sequence>
<evidence type="ECO:0000256" key="10">
    <source>
        <dbReference type="ARBA" id="ARBA00048567"/>
    </source>
</evidence>
<dbReference type="InterPro" id="IPR036979">
    <property type="entry name" value="CM_dom_sf"/>
</dbReference>